<sequence length="206" mass="22405">MRSFLLVLTVAATVALTGCGSAPTGTPQENPAPTAPPPPAEPASAQFNEADLLFLRTMIPHHEQGLDMARQAKQRATSAEVRQLAGAIEATQQYEVETMTTWLRGWNQPLTAERSAHSEHSGSAEHSEHADIHTTDPEVITELERTASEEFDSTFLNVFTGHQHNAVAMARKETTEGKNPEAKDLADRIVQSRTAQIEQMLTILGG</sequence>
<dbReference type="PANTHER" id="PTHR36933:SF1">
    <property type="entry name" value="SLL0788 PROTEIN"/>
    <property type="match status" value="1"/>
</dbReference>
<evidence type="ECO:0000256" key="1">
    <source>
        <dbReference type="SAM" id="MobiDB-lite"/>
    </source>
</evidence>
<organism evidence="4 5">
    <name type="scientific">Amycolatopsis cihanbeyliensis</name>
    <dbReference type="NCBI Taxonomy" id="1128664"/>
    <lineage>
        <taxon>Bacteria</taxon>
        <taxon>Bacillati</taxon>
        <taxon>Actinomycetota</taxon>
        <taxon>Actinomycetes</taxon>
        <taxon>Pseudonocardiales</taxon>
        <taxon>Pseudonocardiaceae</taxon>
        <taxon>Amycolatopsis</taxon>
    </lineage>
</organism>
<dbReference type="InterPro" id="IPR005183">
    <property type="entry name" value="DUF305_CopM-like"/>
</dbReference>
<feature type="chain" id="PRO_5038538249" evidence="2">
    <location>
        <begin position="23"/>
        <end position="206"/>
    </location>
</feature>
<dbReference type="InterPro" id="IPR012347">
    <property type="entry name" value="Ferritin-like"/>
</dbReference>
<gene>
    <name evidence="4" type="ORF">FB471_0588</name>
</gene>
<accession>A0A542DD04</accession>
<evidence type="ECO:0000313" key="4">
    <source>
        <dbReference type="EMBL" id="TQJ00936.1"/>
    </source>
</evidence>
<dbReference type="PANTHER" id="PTHR36933">
    <property type="entry name" value="SLL0788 PROTEIN"/>
    <property type="match status" value="1"/>
</dbReference>
<protein>
    <submittedName>
        <fullName evidence="4">Uncharacterized protein (DUF305 family)</fullName>
    </submittedName>
</protein>
<dbReference type="EMBL" id="VFML01000001">
    <property type="protein sequence ID" value="TQJ00936.1"/>
    <property type="molecule type" value="Genomic_DNA"/>
</dbReference>
<reference evidence="4 5" key="1">
    <citation type="submission" date="2019-06" db="EMBL/GenBank/DDBJ databases">
        <title>Sequencing the genomes of 1000 actinobacteria strains.</title>
        <authorList>
            <person name="Klenk H.-P."/>
        </authorList>
    </citation>
    <scope>NUCLEOTIDE SEQUENCE [LARGE SCALE GENOMIC DNA]</scope>
    <source>
        <strain evidence="4 5">DSM 45679</strain>
    </source>
</reference>
<feature type="compositionally biased region" description="Basic and acidic residues" evidence="1">
    <location>
        <begin position="114"/>
        <end position="135"/>
    </location>
</feature>
<keyword evidence="2" id="KW-0732">Signal</keyword>
<dbReference type="Gene3D" id="1.20.1260.10">
    <property type="match status" value="1"/>
</dbReference>
<name>A0A542DD04_AMYCI</name>
<keyword evidence="5" id="KW-1185">Reference proteome</keyword>
<proteinExistence type="predicted"/>
<feature type="region of interest" description="Disordered" evidence="1">
    <location>
        <begin position="21"/>
        <end position="44"/>
    </location>
</feature>
<feature type="domain" description="DUF305" evidence="3">
    <location>
        <begin position="51"/>
        <end position="204"/>
    </location>
</feature>
<dbReference type="OrthoDB" id="26872at2"/>
<evidence type="ECO:0000256" key="2">
    <source>
        <dbReference type="SAM" id="SignalP"/>
    </source>
</evidence>
<dbReference type="RefSeq" id="WP_141995805.1">
    <property type="nucleotide sequence ID" value="NZ_VFML01000001.1"/>
</dbReference>
<dbReference type="PROSITE" id="PS51257">
    <property type="entry name" value="PROKAR_LIPOPROTEIN"/>
    <property type="match status" value="1"/>
</dbReference>
<dbReference type="Proteomes" id="UP000320876">
    <property type="component" value="Unassembled WGS sequence"/>
</dbReference>
<evidence type="ECO:0000313" key="5">
    <source>
        <dbReference type="Proteomes" id="UP000320876"/>
    </source>
</evidence>
<feature type="signal peptide" evidence="2">
    <location>
        <begin position="1"/>
        <end position="22"/>
    </location>
</feature>
<comment type="caution">
    <text evidence="4">The sequence shown here is derived from an EMBL/GenBank/DDBJ whole genome shotgun (WGS) entry which is preliminary data.</text>
</comment>
<feature type="region of interest" description="Disordered" evidence="1">
    <location>
        <begin position="113"/>
        <end position="135"/>
    </location>
</feature>
<dbReference type="Pfam" id="PF03713">
    <property type="entry name" value="DUF305"/>
    <property type="match status" value="1"/>
</dbReference>
<evidence type="ECO:0000259" key="3">
    <source>
        <dbReference type="Pfam" id="PF03713"/>
    </source>
</evidence>
<dbReference type="AlphaFoldDB" id="A0A542DD04"/>